<feature type="transmembrane region" description="Helical" evidence="1">
    <location>
        <begin position="166"/>
        <end position="191"/>
    </location>
</feature>
<feature type="transmembrane region" description="Helical" evidence="1">
    <location>
        <begin position="109"/>
        <end position="128"/>
    </location>
</feature>
<feature type="transmembrane region" description="Helical" evidence="1">
    <location>
        <begin position="40"/>
        <end position="59"/>
    </location>
</feature>
<dbReference type="Proteomes" id="UP000326903">
    <property type="component" value="Unassembled WGS sequence"/>
</dbReference>
<keyword evidence="1" id="KW-0812">Transmembrane</keyword>
<accession>A0A5J5INI6</accession>
<evidence type="ECO:0000256" key="1">
    <source>
        <dbReference type="SAM" id="Phobius"/>
    </source>
</evidence>
<feature type="transmembrane region" description="Helical" evidence="1">
    <location>
        <begin position="135"/>
        <end position="154"/>
    </location>
</feature>
<proteinExistence type="predicted"/>
<name>A0A5J5INI6_9BACT</name>
<dbReference type="AlphaFoldDB" id="A0A5J5INI6"/>
<gene>
    <name evidence="2" type="ORF">FW778_03310</name>
</gene>
<sequence length="199" mass="23183">MSKPKYNEFQIFDKVDDSVTFKIETKMANSFFVYLQQLELMAFFSGYPLIYAVIIYFAGNKRAENNFKTRILAVLPFAYAFTGTLYLGLQLKKLYFNYSSENVKLLMHSPYLMIWALISILFWIPAVGRKRALSLLHSLVFFFFLVKDIILQFASSADENILKNDMRIYTVSLLLNIGSLVLMLLLSFLFLPKKKQELK</sequence>
<keyword evidence="3" id="KW-1185">Reference proteome</keyword>
<protein>
    <submittedName>
        <fullName evidence="2">Uncharacterized protein</fullName>
    </submittedName>
</protein>
<organism evidence="2 3">
    <name type="scientific">Ginsengibacter hankyongi</name>
    <dbReference type="NCBI Taxonomy" id="2607284"/>
    <lineage>
        <taxon>Bacteria</taxon>
        <taxon>Pseudomonadati</taxon>
        <taxon>Bacteroidota</taxon>
        <taxon>Chitinophagia</taxon>
        <taxon>Chitinophagales</taxon>
        <taxon>Chitinophagaceae</taxon>
        <taxon>Ginsengibacter</taxon>
    </lineage>
</organism>
<keyword evidence="1" id="KW-1133">Transmembrane helix</keyword>
<dbReference type="EMBL" id="VYQF01000001">
    <property type="protein sequence ID" value="KAA9041082.1"/>
    <property type="molecule type" value="Genomic_DNA"/>
</dbReference>
<evidence type="ECO:0000313" key="2">
    <source>
        <dbReference type="EMBL" id="KAA9041082.1"/>
    </source>
</evidence>
<evidence type="ECO:0000313" key="3">
    <source>
        <dbReference type="Proteomes" id="UP000326903"/>
    </source>
</evidence>
<keyword evidence="1" id="KW-0472">Membrane</keyword>
<dbReference type="RefSeq" id="WP_150413171.1">
    <property type="nucleotide sequence ID" value="NZ_VYQF01000001.1"/>
</dbReference>
<reference evidence="2 3" key="1">
    <citation type="submission" date="2019-09" db="EMBL/GenBank/DDBJ databases">
        <title>Draft genome sequence of Ginsengibacter sp. BR5-29.</title>
        <authorList>
            <person name="Im W.-T."/>
        </authorList>
    </citation>
    <scope>NUCLEOTIDE SEQUENCE [LARGE SCALE GENOMIC DNA]</scope>
    <source>
        <strain evidence="2 3">BR5-29</strain>
    </source>
</reference>
<feature type="transmembrane region" description="Helical" evidence="1">
    <location>
        <begin position="71"/>
        <end position="89"/>
    </location>
</feature>
<comment type="caution">
    <text evidence="2">The sequence shown here is derived from an EMBL/GenBank/DDBJ whole genome shotgun (WGS) entry which is preliminary data.</text>
</comment>